<reference evidence="1" key="1">
    <citation type="submission" date="2022-12" db="EMBL/GenBank/DDBJ databases">
        <title>Draft genome assemblies for two species of Escallonia (Escalloniales).</title>
        <authorList>
            <person name="Chanderbali A."/>
            <person name="Dervinis C."/>
            <person name="Anghel I."/>
            <person name="Soltis D."/>
            <person name="Soltis P."/>
            <person name="Zapata F."/>
        </authorList>
    </citation>
    <scope>NUCLEOTIDE SEQUENCE</scope>
    <source>
        <strain evidence="1">UCBG64.0493</strain>
        <tissue evidence="1">Leaf</tissue>
    </source>
</reference>
<dbReference type="EMBL" id="JAVXUP010001480">
    <property type="protein sequence ID" value="KAK3011134.1"/>
    <property type="molecule type" value="Genomic_DNA"/>
</dbReference>
<dbReference type="AlphaFoldDB" id="A0AA88RUD9"/>
<evidence type="ECO:0000313" key="2">
    <source>
        <dbReference type="EMBL" id="KAK3011134.1"/>
    </source>
</evidence>
<accession>A0AA88RUD9</accession>
<protein>
    <submittedName>
        <fullName evidence="1">Uncharacterized protein</fullName>
    </submittedName>
</protein>
<gene>
    <name evidence="2" type="ORF">RJ639_012859</name>
    <name evidence="1" type="ORF">RJ639_025379</name>
</gene>
<name>A0AA88RUD9_9ASTE</name>
<dbReference type="EMBL" id="JAVXUP010005063">
    <property type="protein sequence ID" value="KAK2996454.1"/>
    <property type="molecule type" value="Genomic_DNA"/>
</dbReference>
<keyword evidence="3" id="KW-1185">Reference proteome</keyword>
<comment type="caution">
    <text evidence="1">The sequence shown here is derived from an EMBL/GenBank/DDBJ whole genome shotgun (WGS) entry which is preliminary data.</text>
</comment>
<evidence type="ECO:0000313" key="1">
    <source>
        <dbReference type="EMBL" id="KAK2996454.1"/>
    </source>
</evidence>
<proteinExistence type="predicted"/>
<sequence>MGLLDHPLISSRVDLRRYERSPSKPYSLIHPGVSFLVVRASHISPCAGMPVVVCFLELAAIDVPSLVVNGGSKSTDSLFIPCLPNTGMSKCFIALALMALAESLFDGSRWIVGFDGRVQRMVDGGEAMHEGDEGVG</sequence>
<organism evidence="1 3">
    <name type="scientific">Escallonia herrerae</name>
    <dbReference type="NCBI Taxonomy" id="1293975"/>
    <lineage>
        <taxon>Eukaryota</taxon>
        <taxon>Viridiplantae</taxon>
        <taxon>Streptophyta</taxon>
        <taxon>Embryophyta</taxon>
        <taxon>Tracheophyta</taxon>
        <taxon>Spermatophyta</taxon>
        <taxon>Magnoliopsida</taxon>
        <taxon>eudicotyledons</taxon>
        <taxon>Gunneridae</taxon>
        <taxon>Pentapetalae</taxon>
        <taxon>asterids</taxon>
        <taxon>campanulids</taxon>
        <taxon>Escalloniales</taxon>
        <taxon>Escalloniaceae</taxon>
        <taxon>Escallonia</taxon>
    </lineage>
</organism>
<dbReference type="Proteomes" id="UP001188597">
    <property type="component" value="Unassembled WGS sequence"/>
</dbReference>
<evidence type="ECO:0000313" key="3">
    <source>
        <dbReference type="Proteomes" id="UP001188597"/>
    </source>
</evidence>